<dbReference type="EMBL" id="WSFT01000031">
    <property type="protein sequence ID" value="MBS4538382.1"/>
    <property type="molecule type" value="Genomic_DNA"/>
</dbReference>
<feature type="transmembrane region" description="Helical" evidence="1">
    <location>
        <begin position="43"/>
        <end position="63"/>
    </location>
</feature>
<organism evidence="2 3">
    <name type="scientific">Anaeromonas frigoriresistens</name>
    <dbReference type="NCBI Taxonomy" id="2683708"/>
    <lineage>
        <taxon>Bacteria</taxon>
        <taxon>Bacillati</taxon>
        <taxon>Bacillota</taxon>
        <taxon>Tissierellia</taxon>
        <taxon>Tissierellales</taxon>
        <taxon>Thermohalobacteraceae</taxon>
        <taxon>Anaeromonas</taxon>
    </lineage>
</organism>
<dbReference type="Proteomes" id="UP000724672">
    <property type="component" value="Unassembled WGS sequence"/>
</dbReference>
<keyword evidence="1" id="KW-0812">Transmembrane</keyword>
<accession>A0A942V1Q0</accession>
<keyword evidence="1" id="KW-0472">Membrane</keyword>
<reference evidence="2" key="1">
    <citation type="submission" date="2019-12" db="EMBL/GenBank/DDBJ databases">
        <title>Clostridiaceae gen. nov. sp. nov., isolated from sediment in Xinjiang, China.</title>
        <authorList>
            <person name="Zhang R."/>
        </authorList>
    </citation>
    <scope>NUCLEOTIDE SEQUENCE</scope>
    <source>
        <strain evidence="2">D2Q-11</strain>
    </source>
</reference>
<protein>
    <submittedName>
        <fullName evidence="2">Uncharacterized protein</fullName>
    </submittedName>
</protein>
<keyword evidence="3" id="KW-1185">Reference proteome</keyword>
<evidence type="ECO:0000313" key="2">
    <source>
        <dbReference type="EMBL" id="MBS4538382.1"/>
    </source>
</evidence>
<comment type="caution">
    <text evidence="2">The sequence shown here is derived from an EMBL/GenBank/DDBJ whole genome shotgun (WGS) entry which is preliminary data.</text>
</comment>
<dbReference type="RefSeq" id="WP_203366305.1">
    <property type="nucleotide sequence ID" value="NZ_WSFT01000031.1"/>
</dbReference>
<sequence>MHKLKLTNIIDILIKVLIVTFILLSIWFIGIKNTLSNPESYDIRTLSSISGMLLFLIIIKFVFKKNTNS</sequence>
<dbReference type="AlphaFoldDB" id="A0A942V1Q0"/>
<name>A0A942V1Q0_9FIRM</name>
<proteinExistence type="predicted"/>
<evidence type="ECO:0000313" key="3">
    <source>
        <dbReference type="Proteomes" id="UP000724672"/>
    </source>
</evidence>
<gene>
    <name evidence="2" type="ORF">GOQ27_07890</name>
</gene>
<feature type="transmembrane region" description="Helical" evidence="1">
    <location>
        <begin position="12"/>
        <end position="31"/>
    </location>
</feature>
<evidence type="ECO:0000256" key="1">
    <source>
        <dbReference type="SAM" id="Phobius"/>
    </source>
</evidence>
<keyword evidence="1" id="KW-1133">Transmembrane helix</keyword>